<dbReference type="InterPro" id="IPR027417">
    <property type="entry name" value="P-loop_NTPase"/>
</dbReference>
<organism evidence="2 3">
    <name type="scientific">Amphibacillus marinus</name>
    <dbReference type="NCBI Taxonomy" id="872970"/>
    <lineage>
        <taxon>Bacteria</taxon>
        <taxon>Bacillati</taxon>
        <taxon>Bacillota</taxon>
        <taxon>Bacilli</taxon>
        <taxon>Bacillales</taxon>
        <taxon>Bacillaceae</taxon>
        <taxon>Amphibacillus</taxon>
    </lineage>
</organism>
<dbReference type="SUPFAM" id="SSF52540">
    <property type="entry name" value="P-loop containing nucleoside triphosphate hydrolases"/>
    <property type="match status" value="1"/>
</dbReference>
<dbReference type="RefSeq" id="WP_245751710.1">
    <property type="nucleotide sequence ID" value="NZ_FODJ01000016.1"/>
</dbReference>
<evidence type="ECO:0000313" key="2">
    <source>
        <dbReference type="EMBL" id="SEO90551.1"/>
    </source>
</evidence>
<gene>
    <name evidence="2" type="ORF">SAMN04488134_11657</name>
</gene>
<feature type="domain" description="ORC1/DEAH AAA+ ATPase" evidence="1">
    <location>
        <begin position="137"/>
        <end position="284"/>
    </location>
</feature>
<evidence type="ECO:0000313" key="3">
    <source>
        <dbReference type="Proteomes" id="UP000199300"/>
    </source>
</evidence>
<protein>
    <submittedName>
        <fullName evidence="2">AAA domain-containing protein</fullName>
    </submittedName>
</protein>
<sequence>MMTDKDIVNLPNGIQVPYAVYTKQEVSDFKGNPLIEALPPILSFEESYEKLSYLPEYRPEERNLSVHHRYHALLRITRIYQPTNKTIELELKFSRFLRYGYVNRNPDSKQHTMVLNELKDRLINKYDLGLSNDIRTTSSSFTLMGFSGIGKTSAIERVLSLYPQVIVHKYPLNLFQITFLKLNSPHDGSIKTLCMDFFLKIDQLLGTNYFEKYGNRRFSNSSMVVRMGQVARIHCLGALIIDEIQHLLANKKSESDELMNFFVTMVNEIGVPIMLIGTMKAKSILQKDFRQARRSSGHGDMVWEQMKNDDSWQVLISCMWEYQWTKKEAKLTDDWINFLYKESQGITDIALKLYFLAQSYVIECGIEELSFDVVRHVKKEYLKLVIPFLKALESGKVSEIVKYEDITPLNLEEFLTSRISRVNMQHQIQIEKEKQADNRKKKEISLLEKLIVTLISLDIEAELAEKLARDVVKENPTVDIKHGMFLVMKKMDDWENAKDKKELEEKKNKQSNKLLSIVEKGRENQLTAREALIEAGFINSITKELLL</sequence>
<dbReference type="AlphaFoldDB" id="A0A1H8TIB9"/>
<dbReference type="Pfam" id="PF13401">
    <property type="entry name" value="AAA_22"/>
    <property type="match status" value="1"/>
</dbReference>
<dbReference type="Gene3D" id="3.40.50.300">
    <property type="entry name" value="P-loop containing nucleotide triphosphate hydrolases"/>
    <property type="match status" value="1"/>
</dbReference>
<dbReference type="EMBL" id="FODJ01000016">
    <property type="protein sequence ID" value="SEO90551.1"/>
    <property type="molecule type" value="Genomic_DNA"/>
</dbReference>
<dbReference type="STRING" id="872970.SAMN04488134_11657"/>
<dbReference type="Proteomes" id="UP000199300">
    <property type="component" value="Unassembled WGS sequence"/>
</dbReference>
<reference evidence="2 3" key="1">
    <citation type="submission" date="2016-10" db="EMBL/GenBank/DDBJ databases">
        <authorList>
            <person name="de Groot N.N."/>
        </authorList>
    </citation>
    <scope>NUCLEOTIDE SEQUENCE [LARGE SCALE GENOMIC DNA]</scope>
    <source>
        <strain evidence="2 3">CGMCC 1.10434</strain>
    </source>
</reference>
<proteinExistence type="predicted"/>
<keyword evidence="3" id="KW-1185">Reference proteome</keyword>
<name>A0A1H8TIB9_9BACI</name>
<dbReference type="GO" id="GO:0016887">
    <property type="term" value="F:ATP hydrolysis activity"/>
    <property type="evidence" value="ECO:0007669"/>
    <property type="project" value="InterPro"/>
</dbReference>
<dbReference type="InterPro" id="IPR049945">
    <property type="entry name" value="AAA_22"/>
</dbReference>
<evidence type="ECO:0000259" key="1">
    <source>
        <dbReference type="Pfam" id="PF13401"/>
    </source>
</evidence>
<accession>A0A1H8TIB9</accession>